<dbReference type="InterPro" id="IPR013783">
    <property type="entry name" value="Ig-like_fold"/>
</dbReference>
<dbReference type="AlphaFoldDB" id="W6U1E1"/>
<dbReference type="EMBL" id="APAU02000205">
    <property type="protein sequence ID" value="EUB54863.1"/>
    <property type="molecule type" value="Genomic_DNA"/>
</dbReference>
<dbReference type="SMART" id="SM00060">
    <property type="entry name" value="FN3"/>
    <property type="match status" value="1"/>
</dbReference>
<dbReference type="RefSeq" id="XP_024346059.1">
    <property type="nucleotide sequence ID" value="XM_024499530.1"/>
</dbReference>
<dbReference type="Proteomes" id="UP000019149">
    <property type="component" value="Unassembled WGS sequence"/>
</dbReference>
<dbReference type="OMA" id="HTTHSIV"/>
<feature type="domain" description="Fibronectin type-III" evidence="1">
    <location>
        <begin position="37"/>
        <end position="130"/>
    </location>
</feature>
<dbReference type="Gene3D" id="2.60.40.10">
    <property type="entry name" value="Immunoglobulins"/>
    <property type="match status" value="1"/>
</dbReference>
<evidence type="ECO:0000259" key="1">
    <source>
        <dbReference type="PROSITE" id="PS50853"/>
    </source>
</evidence>
<evidence type="ECO:0000313" key="2">
    <source>
        <dbReference type="EMBL" id="EUB54863.1"/>
    </source>
</evidence>
<dbReference type="CTD" id="36345996"/>
<dbReference type="SMR" id="W6U1E1"/>
<dbReference type="InterPro" id="IPR003961">
    <property type="entry name" value="FN3_dom"/>
</dbReference>
<dbReference type="SUPFAM" id="SSF49265">
    <property type="entry name" value="Fibronectin type III"/>
    <property type="match status" value="1"/>
</dbReference>
<evidence type="ECO:0000313" key="3">
    <source>
        <dbReference type="Proteomes" id="UP000019149"/>
    </source>
</evidence>
<comment type="caution">
    <text evidence="2">The sequence shown here is derived from an EMBL/GenBank/DDBJ whole genome shotgun (WGS) entry which is preliminary data.</text>
</comment>
<accession>W6U1E1</accession>
<dbReference type="InterPro" id="IPR036116">
    <property type="entry name" value="FN3_sf"/>
</dbReference>
<proteinExistence type="predicted"/>
<organism evidence="2 3">
    <name type="scientific">Echinococcus granulosus</name>
    <name type="common">Hydatid tapeworm</name>
    <dbReference type="NCBI Taxonomy" id="6210"/>
    <lineage>
        <taxon>Eukaryota</taxon>
        <taxon>Metazoa</taxon>
        <taxon>Spiralia</taxon>
        <taxon>Lophotrochozoa</taxon>
        <taxon>Platyhelminthes</taxon>
        <taxon>Cestoda</taxon>
        <taxon>Eucestoda</taxon>
        <taxon>Cyclophyllidea</taxon>
        <taxon>Taeniidae</taxon>
        <taxon>Echinococcus</taxon>
        <taxon>Echinococcus granulosus group</taxon>
    </lineage>
</organism>
<reference evidence="2 3" key="1">
    <citation type="journal article" date="2013" name="Nat. Genet.">
        <title>The genome of the hydatid tapeworm Echinococcus granulosus.</title>
        <authorList>
            <person name="Zheng H."/>
            <person name="Zhang W."/>
            <person name="Zhang L."/>
            <person name="Zhang Z."/>
            <person name="Li J."/>
            <person name="Lu G."/>
            <person name="Zhu Y."/>
            <person name="Wang Y."/>
            <person name="Huang Y."/>
            <person name="Liu J."/>
            <person name="Kang H."/>
            <person name="Chen J."/>
            <person name="Wang L."/>
            <person name="Chen A."/>
            <person name="Yu S."/>
            <person name="Gao Z."/>
            <person name="Jin L."/>
            <person name="Gu W."/>
            <person name="Wang Z."/>
            <person name="Zhao L."/>
            <person name="Shi B."/>
            <person name="Wen H."/>
            <person name="Lin R."/>
            <person name="Jones M.K."/>
            <person name="Brejova B."/>
            <person name="Vinar T."/>
            <person name="Zhao G."/>
            <person name="McManus D.P."/>
            <person name="Chen Z."/>
            <person name="Zhou Y."/>
            <person name="Wang S."/>
        </authorList>
    </citation>
    <scope>NUCLEOTIDE SEQUENCE [LARGE SCALE GENOMIC DNA]</scope>
</reference>
<dbReference type="CDD" id="cd00063">
    <property type="entry name" value="FN3"/>
    <property type="match status" value="1"/>
</dbReference>
<dbReference type="OrthoDB" id="10355064at2759"/>
<dbReference type="GeneID" id="36345996"/>
<keyword evidence="3" id="KW-1185">Reference proteome</keyword>
<name>W6U1E1_ECHGR</name>
<dbReference type="KEGG" id="egl:EGR_10281"/>
<sequence length="153" mass="16979">MELHFCLILPAISIFAERIREDSGLMATVTKELNTTLPDHFQWIRVGSRSVELGWDAIGLANLHADQIKLSAYFYSTSVIYKYKAVPILSEKLTLDGLEPSTLYEVVVQALKGDSEAYKYTGYIKTLAPGEDGAERTSGFALIFIIAGLLLLF</sequence>
<dbReference type="PROSITE" id="PS50853">
    <property type="entry name" value="FN3"/>
    <property type="match status" value="1"/>
</dbReference>
<protein>
    <submittedName>
        <fullName evidence="2">Oncosphere antigen B</fullName>
    </submittedName>
</protein>
<gene>
    <name evidence="2" type="ORF">EGR_10281</name>
</gene>